<accession>K0RU12</accession>
<keyword evidence="3" id="KW-1185">Reference proteome</keyword>
<protein>
    <submittedName>
        <fullName evidence="2">Uncharacterized protein</fullName>
    </submittedName>
</protein>
<dbReference type="Proteomes" id="UP000266841">
    <property type="component" value="Unassembled WGS sequence"/>
</dbReference>
<reference evidence="2 3" key="1">
    <citation type="journal article" date="2012" name="Genome Biol.">
        <title>Genome and low-iron response of an oceanic diatom adapted to chronic iron limitation.</title>
        <authorList>
            <person name="Lommer M."/>
            <person name="Specht M."/>
            <person name="Roy A.S."/>
            <person name="Kraemer L."/>
            <person name="Andreson R."/>
            <person name="Gutowska M.A."/>
            <person name="Wolf J."/>
            <person name="Bergner S.V."/>
            <person name="Schilhabel M.B."/>
            <person name="Klostermeier U.C."/>
            <person name="Beiko R.G."/>
            <person name="Rosenstiel P."/>
            <person name="Hippler M."/>
            <person name="Laroche J."/>
        </authorList>
    </citation>
    <scope>NUCLEOTIDE SEQUENCE [LARGE SCALE GENOMIC DNA]</scope>
    <source>
        <strain evidence="2 3">CCMP1005</strain>
    </source>
</reference>
<evidence type="ECO:0000313" key="2">
    <source>
        <dbReference type="EMBL" id="EJK57333.1"/>
    </source>
</evidence>
<sequence length="99" mass="10779">MMRVLTSIALTFTLYGYADAAGCHPSFDGRTSYVAGDIPGGADDRVLNHDGDNRGAQLQVRERPEQRVLQHGRLRADGEVLKPCVEEGIFRVLGQVGLP</sequence>
<evidence type="ECO:0000256" key="1">
    <source>
        <dbReference type="SAM" id="SignalP"/>
    </source>
</evidence>
<keyword evidence="1" id="KW-0732">Signal</keyword>
<comment type="caution">
    <text evidence="2">The sequence shown here is derived from an EMBL/GenBank/DDBJ whole genome shotgun (WGS) entry which is preliminary data.</text>
</comment>
<dbReference type="EMBL" id="AGNL01028552">
    <property type="protein sequence ID" value="EJK57333.1"/>
    <property type="molecule type" value="Genomic_DNA"/>
</dbReference>
<proteinExistence type="predicted"/>
<dbReference type="AlphaFoldDB" id="K0RU12"/>
<organism evidence="2 3">
    <name type="scientific">Thalassiosira oceanica</name>
    <name type="common">Marine diatom</name>
    <dbReference type="NCBI Taxonomy" id="159749"/>
    <lineage>
        <taxon>Eukaryota</taxon>
        <taxon>Sar</taxon>
        <taxon>Stramenopiles</taxon>
        <taxon>Ochrophyta</taxon>
        <taxon>Bacillariophyta</taxon>
        <taxon>Coscinodiscophyceae</taxon>
        <taxon>Thalassiosirophycidae</taxon>
        <taxon>Thalassiosirales</taxon>
        <taxon>Thalassiosiraceae</taxon>
        <taxon>Thalassiosira</taxon>
    </lineage>
</organism>
<feature type="chain" id="PRO_5003840573" evidence="1">
    <location>
        <begin position="21"/>
        <end position="99"/>
    </location>
</feature>
<feature type="signal peptide" evidence="1">
    <location>
        <begin position="1"/>
        <end position="20"/>
    </location>
</feature>
<evidence type="ECO:0000313" key="3">
    <source>
        <dbReference type="Proteomes" id="UP000266841"/>
    </source>
</evidence>
<name>K0RU12_THAOC</name>
<gene>
    <name evidence="2" type="ORF">THAOC_22634</name>
</gene>